<dbReference type="EMBL" id="PNEL01000110">
    <property type="protein sequence ID" value="TMN72007.1"/>
    <property type="molecule type" value="Genomic_DNA"/>
</dbReference>
<organism evidence="3 4">
    <name type="scientific">Pseudoalteromonas piscicida</name>
    <dbReference type="NCBI Taxonomy" id="43662"/>
    <lineage>
        <taxon>Bacteria</taxon>
        <taxon>Pseudomonadati</taxon>
        <taxon>Pseudomonadota</taxon>
        <taxon>Gammaproteobacteria</taxon>
        <taxon>Alteromonadales</taxon>
        <taxon>Pseudoalteromonadaceae</taxon>
        <taxon>Pseudoalteromonas</taxon>
    </lineage>
</organism>
<feature type="domain" description="Condensation" evidence="2">
    <location>
        <begin position="2"/>
        <end position="97"/>
    </location>
</feature>
<evidence type="ECO:0000313" key="4">
    <source>
        <dbReference type="Proteomes" id="UP000305423"/>
    </source>
</evidence>
<dbReference type="GO" id="GO:0043041">
    <property type="term" value="P:amino acid activation for nonribosomal peptide biosynthetic process"/>
    <property type="evidence" value="ECO:0007669"/>
    <property type="project" value="TreeGrafter"/>
</dbReference>
<gene>
    <name evidence="3" type="ORF">CWB74_23165</name>
</gene>
<dbReference type="GO" id="GO:0044550">
    <property type="term" value="P:secondary metabolite biosynthetic process"/>
    <property type="evidence" value="ECO:0007669"/>
    <property type="project" value="TreeGrafter"/>
</dbReference>
<protein>
    <submittedName>
        <fullName evidence="3">Non-ribosomal peptide synthetase</fullName>
    </submittedName>
</protein>
<evidence type="ECO:0000313" key="3">
    <source>
        <dbReference type="EMBL" id="TMN72007.1"/>
    </source>
</evidence>
<reference evidence="4" key="2">
    <citation type="submission" date="2019-06" db="EMBL/GenBank/DDBJ databases">
        <title>Co-occurence of chitin degradation, pigmentation and bioactivity in marine Pseudoalteromonas.</title>
        <authorList>
            <person name="Sonnenschein E.C."/>
            <person name="Bech P.K."/>
        </authorList>
    </citation>
    <scope>NUCLEOTIDE SEQUENCE [LARGE SCALE GENOMIC DNA]</scope>
    <source>
        <strain evidence="4">S1607</strain>
    </source>
</reference>
<name>A0AAQ2IPW7_PSEO7</name>
<dbReference type="SUPFAM" id="SSF56801">
    <property type="entry name" value="Acetyl-CoA synthetase-like"/>
    <property type="match status" value="1"/>
</dbReference>
<evidence type="ECO:0000259" key="2">
    <source>
        <dbReference type="Pfam" id="PF00668"/>
    </source>
</evidence>
<reference evidence="3 4" key="1">
    <citation type="submission" date="2017-12" db="EMBL/GenBank/DDBJ databases">
        <authorList>
            <person name="Paulsen S."/>
            <person name="Gram L.K."/>
        </authorList>
    </citation>
    <scope>NUCLEOTIDE SEQUENCE [LARGE SCALE GENOMIC DNA]</scope>
    <source>
        <strain evidence="3 4">S1607</strain>
    </source>
</reference>
<dbReference type="Pfam" id="PF00501">
    <property type="entry name" value="AMP-binding"/>
    <property type="match status" value="1"/>
</dbReference>
<dbReference type="InterPro" id="IPR001242">
    <property type="entry name" value="Condensation_dom"/>
</dbReference>
<proteinExistence type="predicted"/>
<dbReference type="SUPFAM" id="SSF52777">
    <property type="entry name" value="CoA-dependent acyltransferases"/>
    <property type="match status" value="1"/>
</dbReference>
<dbReference type="GO" id="GO:0003824">
    <property type="term" value="F:catalytic activity"/>
    <property type="evidence" value="ECO:0007669"/>
    <property type="project" value="InterPro"/>
</dbReference>
<dbReference type="GO" id="GO:0031177">
    <property type="term" value="F:phosphopantetheine binding"/>
    <property type="evidence" value="ECO:0007669"/>
    <property type="project" value="TreeGrafter"/>
</dbReference>
<dbReference type="Pfam" id="PF00668">
    <property type="entry name" value="Condensation"/>
    <property type="match status" value="1"/>
</dbReference>
<dbReference type="Gene3D" id="3.30.559.10">
    <property type="entry name" value="Chloramphenicol acetyltransferase-like domain"/>
    <property type="match status" value="1"/>
</dbReference>
<dbReference type="Gene3D" id="3.30.559.30">
    <property type="entry name" value="Nonribosomal peptide synthetase, condensation domain"/>
    <property type="match status" value="1"/>
</dbReference>
<dbReference type="AlphaFoldDB" id="A0AAQ2IPW7"/>
<dbReference type="Gene3D" id="3.40.50.980">
    <property type="match status" value="2"/>
</dbReference>
<dbReference type="PANTHER" id="PTHR45527">
    <property type="entry name" value="NONRIBOSOMAL PEPTIDE SYNTHETASE"/>
    <property type="match status" value="1"/>
</dbReference>
<dbReference type="Proteomes" id="UP000305423">
    <property type="component" value="Unassembled WGS sequence"/>
</dbReference>
<comment type="caution">
    <text evidence="3">The sequence shown here is derived from an EMBL/GenBank/DDBJ whole genome shotgun (WGS) entry which is preliminary data.</text>
</comment>
<accession>A0AAQ2IPW7</accession>
<feature type="domain" description="AMP-dependent synthetase/ligase" evidence="1">
    <location>
        <begin position="117"/>
        <end position="217"/>
    </location>
</feature>
<dbReference type="InterPro" id="IPR023213">
    <property type="entry name" value="CAT-like_dom_sf"/>
</dbReference>
<dbReference type="GO" id="GO:0005737">
    <property type="term" value="C:cytoplasm"/>
    <property type="evidence" value="ECO:0007669"/>
    <property type="project" value="TreeGrafter"/>
</dbReference>
<dbReference type="InterPro" id="IPR000873">
    <property type="entry name" value="AMP-dep_synth/lig_dom"/>
</dbReference>
<evidence type="ECO:0000259" key="1">
    <source>
        <dbReference type="Pfam" id="PF00501"/>
    </source>
</evidence>
<dbReference type="PANTHER" id="PTHR45527:SF1">
    <property type="entry name" value="FATTY ACID SYNTHASE"/>
    <property type="match status" value="1"/>
</dbReference>
<feature type="non-terminal residue" evidence="3">
    <location>
        <position position="231"/>
    </location>
</feature>
<sequence>MLSLQNNDQGSLSLPGLELSMVEGGGQTAKFDLTLNMAEEAGGLGLYWEFNTAVFKDETIVRMAEHFEVLLSALLQSPERDVFSHELVTSREREQLLESRQDIECFTPSRSCLHELFEEQAARHPEKIALVYEASRLSYGELNRRANQLARYLTAQGVKPDTLVGLCVERSLETVVGMLAILKAGGAYVPLDPANPQSRLTYMLEDSGVQTVLTSQAVLAQLPVLADKALC</sequence>